<dbReference type="NCBIfam" id="NF008323">
    <property type="entry name" value="PRK11114.1-1"/>
    <property type="match status" value="1"/>
</dbReference>
<evidence type="ECO:0000256" key="1">
    <source>
        <dbReference type="ARBA" id="ARBA00002057"/>
    </source>
</evidence>
<dbReference type="InterPro" id="IPR018513">
    <property type="entry name" value="Cell_synthase_bac"/>
</dbReference>
<keyword evidence="9 15" id="KW-0973">c-di-GMP</keyword>
<sequence>MLLTTPATVPSALAADAGRTLPPLPAPTTGYTGPASGASAFGGSAFGGSTNAAGSSTTASLPGGSRTYSLSLKQLGALYPLQLRGVEGSSGVPFSIRADEIVTGAKLKLNYAFSPALISELSHIKVLVNDEVAATIPVPKEQGGAAQMREIAIPPRLITEFNRLNLQLVGHYTMECEDPAHSSLWANVSNNSTLELTVSPISLENDLSLLPQPFFDRRDVRRLDLPFVFASAPDTGTLEAAGILSSWFGALAGYRGATFPTTVGQIPARGNAVVIMAGGARLPGVALPQPGGPTLSIVPNPNDPSGKLLLVSGRDVKELKTAATTLSVGAPTLSGPTALISELTNLKPREPYDAPNWLPNHRAVSFGELAAAQTLNVSGYTPDLIRINFRMPPDLFAWREKDIAIKLKYRYTPRPTIDKSTLNVNVNEQFLTSLPLLAADRNGGKIDQLLTRVMPDGQTPAEATLNIPLFKLPSQTQLQFHYYYDYQKQGACKDVILDNVKGAIEPDSTIDISGFSHFIAMPDLAAFSNAGFPFTRMADLSQTAVVLPDNPGPIDYGLYLALLGRMGDSTGYPATGVTVTQAQQVNSVADKDLLVLGATGSQPLVAEWAEDMPVALNGDTKRFQVSDLMSKMLTWWDSVQGNASRPARGQVAFSSAGTDAMITGFESPLAGGRSVVVISSNRPAGMTNALDALQDPDAVKKIQGSLAVIRGKQVDSLVSEPSYYAGRLNPVTHAQWFLSRHPLMLMLMGVGSALLFAIVLYLSLRARARRRLTL</sequence>
<evidence type="ECO:0000256" key="10">
    <source>
        <dbReference type="ARBA" id="ARBA00022692"/>
    </source>
</evidence>
<evidence type="ECO:0000256" key="12">
    <source>
        <dbReference type="ARBA" id="ARBA00022989"/>
    </source>
</evidence>
<comment type="subcellular location">
    <subcellularLocation>
        <location evidence="2">Cell inner membrane</location>
        <topology evidence="2">Single-pass membrane protein</topology>
    </subcellularLocation>
</comment>
<accession>A0A7Y9IXF8</accession>
<keyword evidence="10 15" id="KW-0812">Transmembrane</keyword>
<evidence type="ECO:0000256" key="14">
    <source>
        <dbReference type="ARBA" id="ARBA00033444"/>
    </source>
</evidence>
<reference evidence="16 17" key="1">
    <citation type="submission" date="2020-07" db="EMBL/GenBank/DDBJ databases">
        <title>Genomic Encyclopedia of Type Strains, Phase IV (KMG-V): Genome sequencing to study the core and pangenomes of soil and plant-associated prokaryotes.</title>
        <authorList>
            <person name="Whitman W."/>
        </authorList>
    </citation>
    <scope>NUCLEOTIDE SEQUENCE [LARGE SCALE GENOMIC DNA]</scope>
    <source>
        <strain evidence="16 17">SAS40</strain>
    </source>
</reference>
<dbReference type="GO" id="GO:0005886">
    <property type="term" value="C:plasma membrane"/>
    <property type="evidence" value="ECO:0007669"/>
    <property type="project" value="UniProtKB-SubCell"/>
</dbReference>
<gene>
    <name evidence="16" type="ORF">FHW18_003896</name>
</gene>
<dbReference type="Proteomes" id="UP000542125">
    <property type="component" value="Unassembled WGS sequence"/>
</dbReference>
<dbReference type="NCBIfam" id="NF008330">
    <property type="entry name" value="PRK11114.2-4"/>
    <property type="match status" value="1"/>
</dbReference>
<dbReference type="UniPathway" id="UPA00694"/>
<keyword evidence="11 15" id="KW-0135">Cellulose biosynthesis</keyword>
<evidence type="ECO:0000256" key="5">
    <source>
        <dbReference type="ARBA" id="ARBA00011437"/>
    </source>
</evidence>
<evidence type="ECO:0000256" key="9">
    <source>
        <dbReference type="ARBA" id="ARBA00022636"/>
    </source>
</evidence>
<evidence type="ECO:0000256" key="7">
    <source>
        <dbReference type="ARBA" id="ARBA00022475"/>
    </source>
</evidence>
<dbReference type="GO" id="GO:0006011">
    <property type="term" value="P:UDP-alpha-D-glucose metabolic process"/>
    <property type="evidence" value="ECO:0007669"/>
    <property type="project" value="InterPro"/>
</dbReference>
<comment type="caution">
    <text evidence="16">The sequence shown here is derived from an EMBL/GenBank/DDBJ whole genome shotgun (WGS) entry which is preliminary data.</text>
</comment>
<dbReference type="GO" id="GO:0030244">
    <property type="term" value="P:cellulose biosynthetic process"/>
    <property type="evidence" value="ECO:0007669"/>
    <property type="project" value="UniProtKB-KW"/>
</dbReference>
<comment type="subunit">
    <text evidence="5 15">Tightly associated with the cellulose synthase catalytic subunit.</text>
</comment>
<keyword evidence="8 15" id="KW-0997">Cell inner membrane</keyword>
<feature type="transmembrane region" description="Helical" evidence="15">
    <location>
        <begin position="743"/>
        <end position="764"/>
    </location>
</feature>
<dbReference type="AlphaFoldDB" id="A0A7Y9IXF8"/>
<organism evidence="16 17">
    <name type="scientific">Pigmentiphaga litoralis</name>
    <dbReference type="NCBI Taxonomy" id="516702"/>
    <lineage>
        <taxon>Bacteria</taxon>
        <taxon>Pseudomonadati</taxon>
        <taxon>Pseudomonadota</taxon>
        <taxon>Betaproteobacteria</taxon>
        <taxon>Burkholderiales</taxon>
        <taxon>Alcaligenaceae</taxon>
        <taxon>Pigmentiphaga</taxon>
    </lineage>
</organism>
<comment type="pathway">
    <text evidence="3 15">Glycan metabolism; bacterial cellulose biosynthesis.</text>
</comment>
<evidence type="ECO:0000256" key="11">
    <source>
        <dbReference type="ARBA" id="ARBA00022916"/>
    </source>
</evidence>
<evidence type="ECO:0000256" key="15">
    <source>
        <dbReference type="RuleBase" id="RU365021"/>
    </source>
</evidence>
<evidence type="ECO:0000256" key="3">
    <source>
        <dbReference type="ARBA" id="ARBA00005186"/>
    </source>
</evidence>
<keyword evidence="17" id="KW-1185">Reference proteome</keyword>
<dbReference type="Gene3D" id="2.60.120.260">
    <property type="entry name" value="Galactose-binding domain-like"/>
    <property type="match status" value="2"/>
</dbReference>
<dbReference type="Pfam" id="PF03170">
    <property type="entry name" value="BcsB"/>
    <property type="match status" value="1"/>
</dbReference>
<keyword evidence="12 15" id="KW-1133">Transmembrane helix</keyword>
<dbReference type="InterPro" id="IPR003920">
    <property type="entry name" value="Cell_synth_B"/>
</dbReference>
<evidence type="ECO:0000313" key="17">
    <source>
        <dbReference type="Proteomes" id="UP000542125"/>
    </source>
</evidence>
<dbReference type="RefSeq" id="WP_257021940.1">
    <property type="nucleotide sequence ID" value="NZ_JACBYR010000001.1"/>
</dbReference>
<proteinExistence type="inferred from homology"/>
<evidence type="ECO:0000256" key="13">
    <source>
        <dbReference type="ARBA" id="ARBA00023136"/>
    </source>
</evidence>
<dbReference type="PANTHER" id="PTHR39083">
    <property type="entry name" value="CYCLIC DI-GMP-BINDING PROTEIN"/>
    <property type="match status" value="1"/>
</dbReference>
<comment type="function">
    <text evidence="1 15">Binds the cellulose synthase activator, bis-(3'-5') cyclic diguanylic acid (c-di-GMP).</text>
</comment>
<name>A0A7Y9IXF8_9BURK</name>
<dbReference type="PRINTS" id="PR01440">
    <property type="entry name" value="CELLSNTHASEB"/>
</dbReference>
<keyword evidence="13 15" id="KW-0472">Membrane</keyword>
<evidence type="ECO:0000256" key="2">
    <source>
        <dbReference type="ARBA" id="ARBA00004377"/>
    </source>
</evidence>
<keyword evidence="7 15" id="KW-1003">Cell membrane</keyword>
<comment type="similarity">
    <text evidence="4 15">Belongs to the AcsB/BcsB family.</text>
</comment>
<evidence type="ECO:0000256" key="6">
    <source>
        <dbReference type="ARBA" id="ARBA00021844"/>
    </source>
</evidence>
<evidence type="ECO:0000256" key="8">
    <source>
        <dbReference type="ARBA" id="ARBA00022519"/>
    </source>
</evidence>
<evidence type="ECO:0000256" key="4">
    <source>
        <dbReference type="ARBA" id="ARBA00010714"/>
    </source>
</evidence>
<protein>
    <recommendedName>
        <fullName evidence="6 15">Cyclic di-GMP-binding protein</fullName>
    </recommendedName>
    <alternativeName>
        <fullName evidence="14 15">Cellulose synthase regulatory subunit</fullName>
    </alternativeName>
</protein>
<evidence type="ECO:0000313" key="16">
    <source>
        <dbReference type="EMBL" id="NYE84625.1"/>
    </source>
</evidence>
<dbReference type="EMBL" id="JACBYR010000001">
    <property type="protein sequence ID" value="NYE84625.1"/>
    <property type="molecule type" value="Genomic_DNA"/>
</dbReference>
<dbReference type="PANTHER" id="PTHR39083:SF1">
    <property type="entry name" value="CYCLIC DI-GMP-BINDING PROTEIN"/>
    <property type="match status" value="1"/>
</dbReference>